<dbReference type="GO" id="GO:0005524">
    <property type="term" value="F:ATP binding"/>
    <property type="evidence" value="ECO:0007669"/>
    <property type="project" value="UniProtKB-KW"/>
</dbReference>
<dbReference type="InterPro" id="IPR029016">
    <property type="entry name" value="GAF-like_dom_sf"/>
</dbReference>
<feature type="region of interest" description="Disordered" evidence="5">
    <location>
        <begin position="312"/>
        <end position="335"/>
    </location>
</feature>
<evidence type="ECO:0000256" key="5">
    <source>
        <dbReference type="SAM" id="MobiDB-lite"/>
    </source>
</evidence>
<evidence type="ECO:0000256" key="4">
    <source>
        <dbReference type="ARBA" id="ARBA00023163"/>
    </source>
</evidence>
<evidence type="ECO:0000256" key="2">
    <source>
        <dbReference type="ARBA" id="ARBA00022840"/>
    </source>
</evidence>
<organism evidence="7 8">
    <name type="scientific">Brevibacterium sediminis</name>
    <dbReference type="NCBI Taxonomy" id="1857024"/>
    <lineage>
        <taxon>Bacteria</taxon>
        <taxon>Bacillati</taxon>
        <taxon>Actinomycetota</taxon>
        <taxon>Actinomycetes</taxon>
        <taxon>Micrococcales</taxon>
        <taxon>Brevibacteriaceae</taxon>
        <taxon>Brevibacterium</taxon>
    </lineage>
</organism>
<dbReference type="InterPro" id="IPR058031">
    <property type="entry name" value="AAA_lid_NorR"/>
</dbReference>
<keyword evidence="3" id="KW-0805">Transcription regulation</keyword>
<dbReference type="Proteomes" id="UP000314223">
    <property type="component" value="Unassembled WGS sequence"/>
</dbReference>
<keyword evidence="4" id="KW-0804">Transcription</keyword>
<keyword evidence="1" id="KW-0547">Nucleotide-binding</keyword>
<dbReference type="SUPFAM" id="SSF46689">
    <property type="entry name" value="Homeodomain-like"/>
    <property type="match status" value="1"/>
</dbReference>
<dbReference type="InterPro" id="IPR027417">
    <property type="entry name" value="P-loop_NTPase"/>
</dbReference>
<dbReference type="Gene3D" id="3.30.450.40">
    <property type="match status" value="1"/>
</dbReference>
<dbReference type="AlphaFoldDB" id="A0A5C4X3C9"/>
<dbReference type="InterPro" id="IPR002078">
    <property type="entry name" value="Sigma_54_int"/>
</dbReference>
<keyword evidence="2" id="KW-0067">ATP-binding</keyword>
<evidence type="ECO:0000256" key="3">
    <source>
        <dbReference type="ARBA" id="ARBA00023015"/>
    </source>
</evidence>
<dbReference type="GO" id="GO:0043565">
    <property type="term" value="F:sequence-specific DNA binding"/>
    <property type="evidence" value="ECO:0007669"/>
    <property type="project" value="InterPro"/>
</dbReference>
<gene>
    <name evidence="7" type="ORF">FHQ09_09075</name>
</gene>
<dbReference type="Pfam" id="PF02954">
    <property type="entry name" value="HTH_8"/>
    <property type="match status" value="1"/>
</dbReference>
<dbReference type="PANTHER" id="PTHR32071">
    <property type="entry name" value="TRANSCRIPTIONAL REGULATORY PROTEIN"/>
    <property type="match status" value="1"/>
</dbReference>
<dbReference type="Gene3D" id="3.40.50.300">
    <property type="entry name" value="P-loop containing nucleotide triphosphate hydrolases"/>
    <property type="match status" value="1"/>
</dbReference>
<dbReference type="InterPro" id="IPR002197">
    <property type="entry name" value="HTH_Fis"/>
</dbReference>
<dbReference type="Pfam" id="PF25601">
    <property type="entry name" value="AAA_lid_14"/>
    <property type="match status" value="1"/>
</dbReference>
<evidence type="ECO:0000256" key="1">
    <source>
        <dbReference type="ARBA" id="ARBA00022741"/>
    </source>
</evidence>
<evidence type="ECO:0000313" key="7">
    <source>
        <dbReference type="EMBL" id="TNM55396.1"/>
    </source>
</evidence>
<name>A0A5C4X3C9_9MICO</name>
<evidence type="ECO:0000259" key="6">
    <source>
        <dbReference type="PROSITE" id="PS50045"/>
    </source>
</evidence>
<reference evidence="7 8" key="1">
    <citation type="submission" date="2019-06" db="EMBL/GenBank/DDBJ databases">
        <authorList>
            <person name="Mardanova A.M."/>
            <person name="Pudova D.S."/>
            <person name="Shagimardanova E.I."/>
            <person name="Gogoleva N.E."/>
            <person name="Lutfullin M.T."/>
            <person name="Hadieva G.F."/>
            <person name="Sharipova M.R."/>
        </authorList>
    </citation>
    <scope>NUCLEOTIDE SEQUENCE [LARGE SCALE GENOMIC DNA]</scope>
    <source>
        <strain evidence="7 8">MG-1</strain>
    </source>
</reference>
<proteinExistence type="predicted"/>
<dbReference type="Gene3D" id="1.10.10.60">
    <property type="entry name" value="Homeodomain-like"/>
    <property type="match status" value="1"/>
</dbReference>
<comment type="caution">
    <text evidence="7">The sequence shown here is derived from an EMBL/GenBank/DDBJ whole genome shotgun (WGS) entry which is preliminary data.</text>
</comment>
<sequence>MSLAPLVTPVRNRESHDVDSIRDRFLSDHDSELTGLRPLIARSWFRSRAAGVDATIDRGMFDAGRVDDRTLEAADTHLRTLDNFAADLGGYVSLTAPNGALVRPSFLRSEEEFPEGYSLLEESCGSNGEGLALEEGRSVWLAPEEHFREDMRGNWCFATLIRDPFHNRVRGVIGLTFPSAHVPAIEPTSTLLMLEGITSRIEHEIADRTSAKERSLLNEYLTVSRRRGNLPVIAMDGKNSLMNNAAVELIDDGDMAVVSGYAKEVMSSGRPTSTEVSLHSAGWSELSVSAVSLSATSVGAIAVVRPRSVRSEVGSEDNNPVIHPTRSSTTDKLKASLDGTSPQFEQMIDLAAKAVDQARSVAIVGEPGTGKQRLAEEIVALIGGSVFVDAHSPEREDERLSELLNQAIAVDPSALVVLNADELSALEAKRIVHRIQQSHHTKLVFTAKHHTDATLHMTERIRAIEITVPPLRLRREDIPVIARSIAEDSDGRKLSKRLVTTLTNSEWPRNIDQLRAVISNALDRSRGDEVSVRDIPEEYQRSLVQGRLSRLEEAELGELRAALKEAGGNRRKTAEILQIGRSTLYRRMDFFLRKGLDL</sequence>
<dbReference type="SUPFAM" id="SSF52540">
    <property type="entry name" value="P-loop containing nucleoside triphosphate hydrolases"/>
    <property type="match status" value="1"/>
</dbReference>
<dbReference type="GO" id="GO:0006355">
    <property type="term" value="P:regulation of DNA-templated transcription"/>
    <property type="evidence" value="ECO:0007669"/>
    <property type="project" value="InterPro"/>
</dbReference>
<protein>
    <submittedName>
        <fullName evidence="7">Dynein regulation protein LC7</fullName>
    </submittedName>
</protein>
<feature type="domain" description="Sigma-54 factor interaction" evidence="6">
    <location>
        <begin position="374"/>
        <end position="523"/>
    </location>
</feature>
<evidence type="ECO:0000313" key="8">
    <source>
        <dbReference type="Proteomes" id="UP000314223"/>
    </source>
</evidence>
<dbReference type="InterPro" id="IPR009057">
    <property type="entry name" value="Homeodomain-like_sf"/>
</dbReference>
<dbReference type="EMBL" id="VDMQ01000004">
    <property type="protein sequence ID" value="TNM55396.1"/>
    <property type="molecule type" value="Genomic_DNA"/>
</dbReference>
<dbReference type="Gene3D" id="1.10.8.60">
    <property type="match status" value="1"/>
</dbReference>
<accession>A0A5C4X3C9</accession>
<dbReference type="PROSITE" id="PS50045">
    <property type="entry name" value="SIGMA54_INTERACT_4"/>
    <property type="match status" value="1"/>
</dbReference>